<proteinExistence type="predicted"/>
<evidence type="ECO:0000256" key="1">
    <source>
        <dbReference type="ARBA" id="ARBA00004236"/>
    </source>
</evidence>
<dbReference type="AlphaFoldDB" id="A0A517N8U9"/>
<organism evidence="7 8">
    <name type="scientific">Rubripirellula lacrimiformis</name>
    <dbReference type="NCBI Taxonomy" id="1930273"/>
    <lineage>
        <taxon>Bacteria</taxon>
        <taxon>Pseudomonadati</taxon>
        <taxon>Planctomycetota</taxon>
        <taxon>Planctomycetia</taxon>
        <taxon>Pirellulales</taxon>
        <taxon>Pirellulaceae</taxon>
        <taxon>Rubripirellula</taxon>
    </lineage>
</organism>
<dbReference type="InterPro" id="IPR001173">
    <property type="entry name" value="Glyco_trans_2-like"/>
</dbReference>
<feature type="domain" description="Glycosyltransferase 2-like" evidence="6">
    <location>
        <begin position="26"/>
        <end position="120"/>
    </location>
</feature>
<keyword evidence="3 7" id="KW-0328">Glycosyltransferase</keyword>
<dbReference type="OrthoDB" id="9806525at2"/>
<sequence>MFNLQFAISPSSPHSVPVPLTPASFSIIIPTLDEAATIAAAIRSAIDAGAHEIIVTDGGSRDETIAVATRAGASKVVRSLPGRGTQQNAGAAVATRDWMLFLHADNRLHPDGLKQACDAIGGSAAGDHPILWGAMRQRIESPEWIFRAIEGGNAARVRVRGIAFGDQGIFVRSDVFRREGGFPDIPLMEDIELSRKLRRQSRPVLIPGPLTISPRRWRSRGPIRQTLQNWRLQIAHATGTSPAKLARRYQNHPH</sequence>
<dbReference type="EC" id="2.4.1.-" evidence="7"/>
<reference evidence="7 8" key="1">
    <citation type="submission" date="2019-02" db="EMBL/GenBank/DDBJ databases">
        <title>Deep-cultivation of Planctomycetes and their phenomic and genomic characterization uncovers novel biology.</title>
        <authorList>
            <person name="Wiegand S."/>
            <person name="Jogler M."/>
            <person name="Boedeker C."/>
            <person name="Pinto D."/>
            <person name="Vollmers J."/>
            <person name="Rivas-Marin E."/>
            <person name="Kohn T."/>
            <person name="Peeters S.H."/>
            <person name="Heuer A."/>
            <person name="Rast P."/>
            <person name="Oberbeckmann S."/>
            <person name="Bunk B."/>
            <person name="Jeske O."/>
            <person name="Meyerdierks A."/>
            <person name="Storesund J.E."/>
            <person name="Kallscheuer N."/>
            <person name="Luecker S."/>
            <person name="Lage O.M."/>
            <person name="Pohl T."/>
            <person name="Merkel B.J."/>
            <person name="Hornburger P."/>
            <person name="Mueller R.-W."/>
            <person name="Bruemmer F."/>
            <person name="Labrenz M."/>
            <person name="Spormann A.M."/>
            <person name="Op den Camp H."/>
            <person name="Overmann J."/>
            <person name="Amann R."/>
            <person name="Jetten M.S.M."/>
            <person name="Mascher T."/>
            <person name="Medema M.H."/>
            <person name="Devos D.P."/>
            <person name="Kaster A.-K."/>
            <person name="Ovreas L."/>
            <person name="Rohde M."/>
            <person name="Galperin M.Y."/>
            <person name="Jogler C."/>
        </authorList>
    </citation>
    <scope>NUCLEOTIDE SEQUENCE [LARGE SCALE GENOMIC DNA]</scope>
    <source>
        <strain evidence="7 8">K22_7</strain>
    </source>
</reference>
<evidence type="ECO:0000256" key="4">
    <source>
        <dbReference type="ARBA" id="ARBA00022679"/>
    </source>
</evidence>
<keyword evidence="2" id="KW-1003">Cell membrane</keyword>
<dbReference type="PANTHER" id="PTHR43646">
    <property type="entry name" value="GLYCOSYLTRANSFERASE"/>
    <property type="match status" value="1"/>
</dbReference>
<keyword evidence="8" id="KW-1185">Reference proteome</keyword>
<gene>
    <name evidence="7" type="ORF">K227x_19260</name>
</gene>
<dbReference type="GO" id="GO:0016757">
    <property type="term" value="F:glycosyltransferase activity"/>
    <property type="evidence" value="ECO:0007669"/>
    <property type="project" value="UniProtKB-KW"/>
</dbReference>
<evidence type="ECO:0000256" key="2">
    <source>
        <dbReference type="ARBA" id="ARBA00022475"/>
    </source>
</evidence>
<dbReference type="CDD" id="cd02522">
    <property type="entry name" value="GT_2_like_a"/>
    <property type="match status" value="1"/>
</dbReference>
<dbReference type="NCBIfam" id="TIGR04283">
    <property type="entry name" value="glyco_like_mftF"/>
    <property type="match status" value="1"/>
</dbReference>
<evidence type="ECO:0000256" key="3">
    <source>
        <dbReference type="ARBA" id="ARBA00022676"/>
    </source>
</evidence>
<dbReference type="EMBL" id="CP036525">
    <property type="protein sequence ID" value="QDT03542.1"/>
    <property type="molecule type" value="Genomic_DNA"/>
</dbReference>
<name>A0A517N8U9_9BACT</name>
<protein>
    <submittedName>
        <fullName evidence="7">PGL/p-HBAD biosynthesis glycosyltransferase/MT3031</fullName>
        <ecNumber evidence="7">2.4.1.-</ecNumber>
    </submittedName>
</protein>
<evidence type="ECO:0000313" key="7">
    <source>
        <dbReference type="EMBL" id="QDT03542.1"/>
    </source>
</evidence>
<dbReference type="Pfam" id="PF00535">
    <property type="entry name" value="Glycos_transf_2"/>
    <property type="match status" value="1"/>
</dbReference>
<dbReference type="PANTHER" id="PTHR43646:SF2">
    <property type="entry name" value="GLYCOSYLTRANSFERASE 2-LIKE DOMAIN-CONTAINING PROTEIN"/>
    <property type="match status" value="1"/>
</dbReference>
<dbReference type="InterPro" id="IPR026461">
    <property type="entry name" value="Trfase_2_rSAM/seldom_assoc"/>
</dbReference>
<evidence type="ECO:0000313" key="8">
    <source>
        <dbReference type="Proteomes" id="UP000318538"/>
    </source>
</evidence>
<evidence type="ECO:0000256" key="5">
    <source>
        <dbReference type="ARBA" id="ARBA00023136"/>
    </source>
</evidence>
<dbReference type="Proteomes" id="UP000318538">
    <property type="component" value="Chromosome"/>
</dbReference>
<dbReference type="InterPro" id="IPR029044">
    <property type="entry name" value="Nucleotide-diphossugar_trans"/>
</dbReference>
<dbReference type="SUPFAM" id="SSF53448">
    <property type="entry name" value="Nucleotide-diphospho-sugar transferases"/>
    <property type="match status" value="1"/>
</dbReference>
<comment type="subcellular location">
    <subcellularLocation>
        <location evidence="1">Cell membrane</location>
    </subcellularLocation>
</comment>
<dbReference type="GO" id="GO:0005886">
    <property type="term" value="C:plasma membrane"/>
    <property type="evidence" value="ECO:0007669"/>
    <property type="project" value="UniProtKB-SubCell"/>
</dbReference>
<accession>A0A517N8U9</accession>
<keyword evidence="5" id="KW-0472">Membrane</keyword>
<evidence type="ECO:0000259" key="6">
    <source>
        <dbReference type="Pfam" id="PF00535"/>
    </source>
</evidence>
<dbReference type="Gene3D" id="3.90.550.10">
    <property type="entry name" value="Spore Coat Polysaccharide Biosynthesis Protein SpsA, Chain A"/>
    <property type="match status" value="1"/>
</dbReference>
<keyword evidence="4 7" id="KW-0808">Transferase</keyword>
<dbReference type="KEGG" id="rlc:K227x_19260"/>